<feature type="transmembrane region" description="Helical" evidence="6">
    <location>
        <begin position="269"/>
        <end position="294"/>
    </location>
</feature>
<feature type="transmembrane region" description="Helical" evidence="6">
    <location>
        <begin position="119"/>
        <end position="137"/>
    </location>
</feature>
<dbReference type="GO" id="GO:0016020">
    <property type="term" value="C:membrane"/>
    <property type="evidence" value="ECO:0007669"/>
    <property type="project" value="UniProtKB-SubCell"/>
</dbReference>
<feature type="transmembrane region" description="Helical" evidence="6">
    <location>
        <begin position="28"/>
        <end position="50"/>
    </location>
</feature>
<comment type="subcellular location">
    <subcellularLocation>
        <location evidence="1">Membrane</location>
        <topology evidence="1">Multi-pass membrane protein</topology>
    </subcellularLocation>
</comment>
<dbReference type="KEGG" id="rru:Rru_A2905"/>
<proteinExistence type="inferred from homology"/>
<dbReference type="PANTHER" id="PTHR32322:SF2">
    <property type="entry name" value="EAMA DOMAIN-CONTAINING PROTEIN"/>
    <property type="match status" value="1"/>
</dbReference>
<reference evidence="8 9" key="1">
    <citation type="journal article" date="2011" name="Stand. Genomic Sci.">
        <title>Complete genome sequence of Rhodospirillum rubrum type strain (S1).</title>
        <authorList>
            <person name="Munk A.C."/>
            <person name="Copeland A."/>
            <person name="Lucas S."/>
            <person name="Lapidus A."/>
            <person name="Del Rio T.G."/>
            <person name="Barry K."/>
            <person name="Detter J.C."/>
            <person name="Hammon N."/>
            <person name="Israni S."/>
            <person name="Pitluck S."/>
            <person name="Brettin T."/>
            <person name="Bruce D."/>
            <person name="Han C."/>
            <person name="Tapia R."/>
            <person name="Gilna P."/>
            <person name="Schmutz J."/>
            <person name="Larimer F."/>
            <person name="Land M."/>
            <person name="Kyrpides N.C."/>
            <person name="Mavromatis K."/>
            <person name="Richardson P."/>
            <person name="Rohde M."/>
            <person name="Goker M."/>
            <person name="Klenk H.P."/>
            <person name="Zhang Y."/>
            <person name="Roberts G.P."/>
            <person name="Reslewic S."/>
            <person name="Schwartz D.C."/>
        </authorList>
    </citation>
    <scope>NUCLEOTIDE SEQUENCE [LARGE SCALE GENOMIC DNA]</scope>
    <source>
        <strain evidence="9">ATCC 11170 / ATH 1.1.1 / DSM 467 / LMG 4362 / NCIMB 8255 / S1</strain>
    </source>
</reference>
<dbReference type="InterPro" id="IPR050638">
    <property type="entry name" value="AA-Vitamin_Transporters"/>
</dbReference>
<feature type="transmembrane region" description="Helical" evidence="6">
    <location>
        <begin position="146"/>
        <end position="166"/>
    </location>
</feature>
<feature type="transmembrane region" description="Helical" evidence="6">
    <location>
        <begin position="210"/>
        <end position="231"/>
    </location>
</feature>
<dbReference type="AlphaFoldDB" id="Q2RQ93"/>
<feature type="transmembrane region" description="Helical" evidence="6">
    <location>
        <begin position="243"/>
        <end position="262"/>
    </location>
</feature>
<dbReference type="HOGENOM" id="CLU_033863_4_4_5"/>
<evidence type="ECO:0000256" key="1">
    <source>
        <dbReference type="ARBA" id="ARBA00004141"/>
    </source>
</evidence>
<gene>
    <name evidence="8" type="ordered locus">Rru_A2905</name>
</gene>
<dbReference type="SUPFAM" id="SSF103481">
    <property type="entry name" value="Multidrug resistance efflux transporter EmrE"/>
    <property type="match status" value="2"/>
</dbReference>
<dbReference type="STRING" id="269796.Rru_A2905"/>
<accession>Q2RQ93</accession>
<feature type="transmembrane region" description="Helical" evidence="6">
    <location>
        <begin position="56"/>
        <end position="75"/>
    </location>
</feature>
<evidence type="ECO:0000256" key="2">
    <source>
        <dbReference type="ARBA" id="ARBA00007362"/>
    </source>
</evidence>
<evidence type="ECO:0000256" key="3">
    <source>
        <dbReference type="ARBA" id="ARBA00022692"/>
    </source>
</evidence>
<feature type="domain" description="EamA" evidence="7">
    <location>
        <begin position="32"/>
        <end position="164"/>
    </location>
</feature>
<evidence type="ECO:0000259" key="7">
    <source>
        <dbReference type="Pfam" id="PF00892"/>
    </source>
</evidence>
<evidence type="ECO:0000313" key="9">
    <source>
        <dbReference type="Proteomes" id="UP000001929"/>
    </source>
</evidence>
<dbReference type="RefSeq" id="WP_011390655.1">
    <property type="nucleotide sequence ID" value="NC_007643.1"/>
</dbReference>
<keyword evidence="5 6" id="KW-0472">Membrane</keyword>
<evidence type="ECO:0000256" key="6">
    <source>
        <dbReference type="SAM" id="Phobius"/>
    </source>
</evidence>
<sequence>MAAKTMDFAGPAVSTGLGGLGPTRVSGAALMATLLFLGAPLLFAGNMLAARMMQGVLPPFTLASARWALAALVLLPFVRRELFGQRRAAPGRWRALVLPAVLGGALSVGPQYWAAHFTSAGNIALVFAMTPLLVALLDRLAGGARLGAPALAGMGLAIAGIATASFQGSLARLLAFQINPGDLLAGLAALAWAGYTVATRRPRAGLSGLALLWGVAAGGALTLAPAAAVEWLVLGVPSLSREAVLGVAFLAIVPSIGAYLAYGRLIGLVGPVVAGTSMYLIPLYALALGAMVLGEALGRYHLAAAALVIGGVALSRWRGAAKVCG</sequence>
<dbReference type="PANTHER" id="PTHR32322">
    <property type="entry name" value="INNER MEMBRANE TRANSPORTER"/>
    <property type="match status" value="1"/>
</dbReference>
<evidence type="ECO:0000256" key="4">
    <source>
        <dbReference type="ARBA" id="ARBA00022989"/>
    </source>
</evidence>
<keyword evidence="9" id="KW-1185">Reference proteome</keyword>
<protein>
    <recommendedName>
        <fullName evidence="7">EamA domain-containing protein</fullName>
    </recommendedName>
</protein>
<feature type="transmembrane region" description="Helical" evidence="6">
    <location>
        <begin position="300"/>
        <end position="317"/>
    </location>
</feature>
<feature type="domain" description="EamA" evidence="7">
    <location>
        <begin position="180"/>
        <end position="315"/>
    </location>
</feature>
<dbReference type="Pfam" id="PF00892">
    <property type="entry name" value="EamA"/>
    <property type="match status" value="2"/>
</dbReference>
<dbReference type="PATRIC" id="fig|269796.9.peg.3014"/>
<comment type="similarity">
    <text evidence="2">Belongs to the EamA transporter family.</text>
</comment>
<organism evidence="8 9">
    <name type="scientific">Rhodospirillum rubrum (strain ATCC 11170 / ATH 1.1.1 / DSM 467 / LMG 4362 / NCIMB 8255 / S1)</name>
    <dbReference type="NCBI Taxonomy" id="269796"/>
    <lineage>
        <taxon>Bacteria</taxon>
        <taxon>Pseudomonadati</taxon>
        <taxon>Pseudomonadota</taxon>
        <taxon>Alphaproteobacteria</taxon>
        <taxon>Rhodospirillales</taxon>
        <taxon>Rhodospirillaceae</taxon>
        <taxon>Rhodospirillum</taxon>
    </lineage>
</organism>
<dbReference type="EMBL" id="CP000230">
    <property type="protein sequence ID" value="ABC23702.1"/>
    <property type="molecule type" value="Genomic_DNA"/>
</dbReference>
<dbReference type="PhylomeDB" id="Q2RQ93"/>
<dbReference type="EnsemblBacteria" id="ABC23702">
    <property type="protein sequence ID" value="ABC23702"/>
    <property type="gene ID" value="Rru_A2905"/>
</dbReference>
<dbReference type="Proteomes" id="UP000001929">
    <property type="component" value="Chromosome"/>
</dbReference>
<keyword evidence="3 6" id="KW-0812">Transmembrane</keyword>
<evidence type="ECO:0000313" key="8">
    <source>
        <dbReference type="EMBL" id="ABC23702.1"/>
    </source>
</evidence>
<dbReference type="InterPro" id="IPR037185">
    <property type="entry name" value="EmrE-like"/>
</dbReference>
<keyword evidence="4 6" id="KW-1133">Transmembrane helix</keyword>
<name>Q2RQ93_RHORT</name>
<dbReference type="InterPro" id="IPR000620">
    <property type="entry name" value="EamA_dom"/>
</dbReference>
<dbReference type="eggNOG" id="COG0697">
    <property type="taxonomic scope" value="Bacteria"/>
</dbReference>
<evidence type="ECO:0000256" key="5">
    <source>
        <dbReference type="ARBA" id="ARBA00023136"/>
    </source>
</evidence>
<feature type="transmembrane region" description="Helical" evidence="6">
    <location>
        <begin position="178"/>
        <end position="198"/>
    </location>
</feature>